<dbReference type="EMBL" id="JAFFZE010000002">
    <property type="protein sequence ID" value="MCT2581638.1"/>
    <property type="molecule type" value="Genomic_DNA"/>
</dbReference>
<sequence length="1593" mass="169830">MHRPLLRTALSVLTAGAMAVGLVPAAAAQPEPEFRALLFTKVAEGAYRHDSIPAAIDMVNDLAAEHNFEVVHSEDATVFNDDDLATFDVVIMMQNGGMVWDTDAQRQAVKTYVNNGGGIAAVHNATDMNIESEFPWWDDFVNGGAHMTAHSAGGLDATTHRIDDVHASTKDLPDRWERPEEWYNFHPTMRGHVHSLLEVDEDTYDPGPEAMGTDHPISWCRDAEGGRVWATGMGHSISSYSEPLFRQHVLGGIQTAAGAIPADCTATMDAGFEKIILDDTTKAPTSLDIAPDGRVFYTEILGQLRLWDPETRAVTTALDLPVYAGGEDGLTSVVLSPDFAETGHLYLYYSPPGDEEINRVSRFTVEGDVVLPDSEVPLLDIPASRREEPGHTGGYLEFGPNGNLYIGVGDDTNPFESSGYSPIDEREGRDLYDAQKTSANTNDLRGKILRIHPEADGSYTIPEGNMFAPGTELTRPEIYAMGFRNPFRFSITSDGTIYMADYGPDAGADNANRGPAGLVEWNVVTEPGFYGWPYCVADGIPFNDYDFAAGTSGPKFDCENPVNTSPNNTGLTELPPAKKATVWYGNGANGNEFPEMGTGGEAPMAGPVYEFDPNLESDTKFPEFYDGKPFFYEWARNRMFLFNQDSEGGLLTIDPWYVSNTPLAPMDMKFGPDGAMYMVEWGGGYGRDNPDSGVYRIDYTQGDRRPIAHASATPSSGIAPLSVSFSAEGSEDPEGEDVTYSWDFGDGSTSDEPAPSHVFTENGVYNVQLTVTDPAGKTGVANVSVTVGNTAPSVELTSPVNGGFFDFGDQVAFDTTITDPEEETDCANAVLRVSLGHDAHDHLTDTINACSGEFTTITDDGHAGADVFYTAEASYTDGGANGQPGLVGRDLAELQPKHKQAEYHDSASGIAVQEQAGAESGKRVGDISDGDWIAFDPVNLHQIDGVAARVSSNGAGGAIELRAGSPTGDLVATIPVPDTGGGGSYVTVPPAEVTDPGGTTNLHAVFKPTTDGQFTVDAFHFVGKGVSVNAAPYVAVNADPAGGGAPLDVSFTTTVTDPEGDEPFTYAWDLGDGTTSTEANPTHTYTEPGTYTAEVTVTDATGRSKAASVPVVVTIPPMPPIECADPDAAVDRNDEFESDRLDGCRWDAVVRPELTGMRMADGVLSIDTLPGDINGSANDDPRNFVLQTAPGGDWTLETRMRAPLAERYQLAGFMVHGNDDDYVKFDVVAFNGPGSTVDLRAELVSENDGQFGNGGNRSVTLGAGPESGWWHLRLVKTGNSYAGWVSDGGGEWVSLGEPVTNDVPDPRFGLMAIGPQQTEGPVTVDFDWFRVSGVDSTAPEVAAAVSPEPGESGWHTEAPTVTLTSGDGDGSGVAATEYRVGDGEWTAYAEPFTVGEDGTHTVEYRATDRAGNVSETGSVEVRVDVTAPELAVTGLADGVTYGHSEDRVVDWTASDAASGLGEVTATLDGEPLAKGTRLELPGMALGEHTLVVRAPDVAGHVTERTVVFTIGTSITDLQAMLDRFEAENKVGWLAGLVLEAQLDQARREIQRDRTDRAIRLLTTFRATTSLLVTDADARSVLRSDAAAVISDLR</sequence>
<dbReference type="Gene3D" id="2.60.120.200">
    <property type="match status" value="1"/>
</dbReference>
<dbReference type="InterPro" id="IPR008979">
    <property type="entry name" value="Galactose-bd-like_sf"/>
</dbReference>
<feature type="domain" description="CBM6" evidence="5">
    <location>
        <begin position="897"/>
        <end position="1022"/>
    </location>
</feature>
<dbReference type="InterPro" id="IPR035986">
    <property type="entry name" value="PKD_dom_sf"/>
</dbReference>
<dbReference type="PANTHER" id="PTHR40469">
    <property type="entry name" value="SECRETED GLYCOSYL HYDROLASE"/>
    <property type="match status" value="1"/>
</dbReference>
<gene>
    <name evidence="6" type="ORF">JT362_00700</name>
</gene>
<dbReference type="Pfam" id="PF07995">
    <property type="entry name" value="GSDH"/>
    <property type="match status" value="1"/>
</dbReference>
<dbReference type="Gene3D" id="2.60.40.10">
    <property type="entry name" value="Immunoglobulins"/>
    <property type="match status" value="3"/>
</dbReference>
<feature type="domain" description="PKD" evidence="4">
    <location>
        <begin position="706"/>
        <end position="787"/>
    </location>
</feature>
<dbReference type="Pfam" id="PF06283">
    <property type="entry name" value="ThuA"/>
    <property type="match status" value="1"/>
</dbReference>
<dbReference type="CDD" id="cd04084">
    <property type="entry name" value="CBM6_xylanase-like"/>
    <property type="match status" value="1"/>
</dbReference>
<feature type="signal peptide" evidence="3">
    <location>
        <begin position="1"/>
        <end position="28"/>
    </location>
</feature>
<dbReference type="PROSITE" id="PS51175">
    <property type="entry name" value="CBM6"/>
    <property type="match status" value="1"/>
</dbReference>
<dbReference type="Pfam" id="PF22888">
    <property type="entry name" value="FIMAH"/>
    <property type="match status" value="1"/>
</dbReference>
<dbReference type="InterPro" id="IPR013783">
    <property type="entry name" value="Ig-like_fold"/>
</dbReference>
<dbReference type="SUPFAM" id="SSF49299">
    <property type="entry name" value="PKD domain"/>
    <property type="match status" value="2"/>
</dbReference>
<dbReference type="InterPro" id="IPR029062">
    <property type="entry name" value="Class_I_gatase-like"/>
</dbReference>
<keyword evidence="7" id="KW-1185">Reference proteome</keyword>
<dbReference type="InterPro" id="IPR012938">
    <property type="entry name" value="Glc/Sorbosone_DH"/>
</dbReference>
<dbReference type="Gene3D" id="3.40.50.880">
    <property type="match status" value="1"/>
</dbReference>
<proteinExistence type="predicted"/>
<dbReference type="NCBIfam" id="NF047446">
    <property type="entry name" value="barrel_OmpL47"/>
    <property type="match status" value="1"/>
</dbReference>
<dbReference type="Proteomes" id="UP001156441">
    <property type="component" value="Unassembled WGS sequence"/>
</dbReference>
<evidence type="ECO:0000256" key="2">
    <source>
        <dbReference type="SAM" id="MobiDB-lite"/>
    </source>
</evidence>
<dbReference type="Pfam" id="PF03422">
    <property type="entry name" value="CBM_6"/>
    <property type="match status" value="1"/>
</dbReference>
<protein>
    <submittedName>
        <fullName evidence="6">ThuA domain-containing protein</fullName>
    </submittedName>
</protein>
<dbReference type="InterPro" id="IPR022409">
    <property type="entry name" value="PKD/Chitinase_dom"/>
</dbReference>
<feature type="region of interest" description="Disordered" evidence="2">
    <location>
        <begin position="902"/>
        <end position="923"/>
    </location>
</feature>
<evidence type="ECO:0000256" key="1">
    <source>
        <dbReference type="ARBA" id="ARBA00022729"/>
    </source>
</evidence>
<evidence type="ECO:0000259" key="4">
    <source>
        <dbReference type="PROSITE" id="PS50093"/>
    </source>
</evidence>
<evidence type="ECO:0000313" key="7">
    <source>
        <dbReference type="Proteomes" id="UP001156441"/>
    </source>
</evidence>
<dbReference type="InterPro" id="IPR011041">
    <property type="entry name" value="Quinoprot_gluc/sorb_DH_b-prop"/>
</dbReference>
<dbReference type="InterPro" id="IPR006584">
    <property type="entry name" value="Cellulose-bd_IV"/>
</dbReference>
<dbReference type="PANTHER" id="PTHR40469:SF2">
    <property type="entry name" value="GALACTOSE-BINDING DOMAIN-LIKE SUPERFAMILY PROTEIN"/>
    <property type="match status" value="1"/>
</dbReference>
<dbReference type="InterPro" id="IPR000601">
    <property type="entry name" value="PKD_dom"/>
</dbReference>
<evidence type="ECO:0000313" key="6">
    <source>
        <dbReference type="EMBL" id="MCT2581638.1"/>
    </source>
</evidence>
<accession>A0ABT2J1A3</accession>
<dbReference type="SMART" id="SM00089">
    <property type="entry name" value="PKD"/>
    <property type="match status" value="3"/>
</dbReference>
<name>A0ABT2J1A3_9PSEU</name>
<keyword evidence="1 3" id="KW-0732">Signal</keyword>
<feature type="chain" id="PRO_5045052608" evidence="3">
    <location>
        <begin position="29"/>
        <end position="1593"/>
    </location>
</feature>
<dbReference type="SUPFAM" id="SSF50952">
    <property type="entry name" value="Soluble quinoprotein glucose dehydrogenase"/>
    <property type="match status" value="1"/>
</dbReference>
<dbReference type="SUPFAM" id="SSF52317">
    <property type="entry name" value="Class I glutamine amidotransferase-like"/>
    <property type="match status" value="1"/>
</dbReference>
<dbReference type="CDD" id="cd00146">
    <property type="entry name" value="PKD"/>
    <property type="match status" value="2"/>
</dbReference>
<dbReference type="Gene3D" id="2.60.120.260">
    <property type="entry name" value="Galactose-binding domain-like"/>
    <property type="match status" value="1"/>
</dbReference>
<dbReference type="InterPro" id="IPR054470">
    <property type="entry name" value="FIMAH_dom"/>
</dbReference>
<reference evidence="6 7" key="1">
    <citation type="submission" date="2021-02" db="EMBL/GenBank/DDBJ databases">
        <title>Actinophytocola xerophila sp. nov., isolated from soil of cotton cropping field.</title>
        <authorList>
            <person name="Huang R."/>
            <person name="Chen X."/>
            <person name="Ge X."/>
            <person name="Liu W."/>
        </authorList>
    </citation>
    <scope>NUCLEOTIDE SEQUENCE [LARGE SCALE GENOMIC DNA]</scope>
    <source>
        <strain evidence="6 7">S1-96</strain>
    </source>
</reference>
<organism evidence="6 7">
    <name type="scientific">Actinophytocola gossypii</name>
    <dbReference type="NCBI Taxonomy" id="2812003"/>
    <lineage>
        <taxon>Bacteria</taxon>
        <taxon>Bacillati</taxon>
        <taxon>Actinomycetota</taxon>
        <taxon>Actinomycetes</taxon>
        <taxon>Pseudonocardiales</taxon>
        <taxon>Pseudonocardiaceae</taxon>
    </lineage>
</organism>
<dbReference type="InterPro" id="IPR011042">
    <property type="entry name" value="6-blade_b-propeller_TolB-like"/>
</dbReference>
<dbReference type="Pfam" id="PF18911">
    <property type="entry name" value="PKD_4"/>
    <property type="match status" value="2"/>
</dbReference>
<dbReference type="SUPFAM" id="SSF49785">
    <property type="entry name" value="Galactose-binding domain-like"/>
    <property type="match status" value="1"/>
</dbReference>
<feature type="domain" description="PKD" evidence="4">
    <location>
        <begin position="1032"/>
        <end position="1116"/>
    </location>
</feature>
<dbReference type="SMART" id="SM00606">
    <property type="entry name" value="CBD_IV"/>
    <property type="match status" value="1"/>
</dbReference>
<dbReference type="InterPro" id="IPR005084">
    <property type="entry name" value="CBM6"/>
</dbReference>
<evidence type="ECO:0000256" key="3">
    <source>
        <dbReference type="SAM" id="SignalP"/>
    </source>
</evidence>
<comment type="caution">
    <text evidence="6">The sequence shown here is derived from an EMBL/GenBank/DDBJ whole genome shotgun (WGS) entry which is preliminary data.</text>
</comment>
<dbReference type="SUPFAM" id="SSF49899">
    <property type="entry name" value="Concanavalin A-like lectins/glucanases"/>
    <property type="match status" value="1"/>
</dbReference>
<dbReference type="InterPro" id="IPR013320">
    <property type="entry name" value="ConA-like_dom_sf"/>
</dbReference>
<dbReference type="InterPro" id="IPR029010">
    <property type="entry name" value="ThuA-like"/>
</dbReference>
<dbReference type="PROSITE" id="PS50093">
    <property type="entry name" value="PKD"/>
    <property type="match status" value="2"/>
</dbReference>
<dbReference type="InterPro" id="IPR058094">
    <property type="entry name" value="Ig-like_OmpL47-like"/>
</dbReference>
<dbReference type="Gene3D" id="2.120.10.30">
    <property type="entry name" value="TolB, C-terminal domain"/>
    <property type="match status" value="1"/>
</dbReference>
<evidence type="ECO:0000259" key="5">
    <source>
        <dbReference type="PROSITE" id="PS51175"/>
    </source>
</evidence>